<keyword evidence="1" id="KW-0479">Metal-binding</keyword>
<dbReference type="GO" id="GO:0003676">
    <property type="term" value="F:nucleic acid binding"/>
    <property type="evidence" value="ECO:0007669"/>
    <property type="project" value="InterPro"/>
</dbReference>
<dbReference type="GO" id="GO:0008270">
    <property type="term" value="F:zinc ion binding"/>
    <property type="evidence" value="ECO:0007669"/>
    <property type="project" value="UniProtKB-KW"/>
</dbReference>
<accession>A0A484MZD8</accession>
<dbReference type="CDD" id="cd00303">
    <property type="entry name" value="retropepsin_like"/>
    <property type="match status" value="1"/>
</dbReference>
<feature type="compositionally biased region" description="Low complexity" evidence="2">
    <location>
        <begin position="187"/>
        <end position="215"/>
    </location>
</feature>
<dbReference type="InterPro" id="IPR032567">
    <property type="entry name" value="RTL1-rel"/>
</dbReference>
<evidence type="ECO:0000259" key="3">
    <source>
        <dbReference type="PROSITE" id="PS50158"/>
    </source>
</evidence>
<feature type="region of interest" description="Disordered" evidence="2">
    <location>
        <begin position="1"/>
        <end position="37"/>
    </location>
</feature>
<evidence type="ECO:0000256" key="2">
    <source>
        <dbReference type="SAM" id="MobiDB-lite"/>
    </source>
</evidence>
<dbReference type="Pfam" id="PF08284">
    <property type="entry name" value="RVP_2"/>
    <property type="match status" value="1"/>
</dbReference>
<evidence type="ECO:0000313" key="4">
    <source>
        <dbReference type="EMBL" id="VFQ94212.1"/>
    </source>
</evidence>
<evidence type="ECO:0000256" key="1">
    <source>
        <dbReference type="PROSITE-ProRule" id="PRU00047"/>
    </source>
</evidence>
<sequence length="347" mass="37585">MGDMRVPTGSAGHAQPTKEFSVGWVESPPDGSPGSSRIPIHSSAFAERVVVLLHAGRHDGAVDGWSLLPPPPPPVAVVIIEKLRKNGAEEFFGDQIADPMIAKRWFERTIRVLGNLRVPQEQRGDLTVALLQDSAYDWWKRVGADVPEPVQHPRECWYTLGLCLGCGQAGHFRKDCPKNPGEAFSTASAAPAPAAQPAQSQKSAAASSQPKRQASGAQAGKAPARTYAMRGRTEQPAHDVIMCMFTLFDNSITALIDPGSTLSYVCMPLPVMPNIPRENLDNPVIVSNPLGHSLRLTHVYHDSPLVVQGKIFPVSLIELPHREFDVILGMDWLTANQAVVDCGVHTV</sequence>
<dbReference type="InterPro" id="IPR036875">
    <property type="entry name" value="Znf_CCHC_sf"/>
</dbReference>
<evidence type="ECO:0000313" key="5">
    <source>
        <dbReference type="Proteomes" id="UP000595140"/>
    </source>
</evidence>
<keyword evidence="1" id="KW-0862">Zinc</keyword>
<dbReference type="PROSITE" id="PS50158">
    <property type="entry name" value="ZF_CCHC"/>
    <property type="match status" value="1"/>
</dbReference>
<reference evidence="4 5" key="1">
    <citation type="submission" date="2018-04" db="EMBL/GenBank/DDBJ databases">
        <authorList>
            <person name="Vogel A."/>
        </authorList>
    </citation>
    <scope>NUCLEOTIDE SEQUENCE [LARGE SCALE GENOMIC DNA]</scope>
</reference>
<dbReference type="EMBL" id="OOIL02005198">
    <property type="protein sequence ID" value="VFQ94212.1"/>
    <property type="molecule type" value="Genomic_DNA"/>
</dbReference>
<keyword evidence="5" id="KW-1185">Reference proteome</keyword>
<dbReference type="InterPro" id="IPR021109">
    <property type="entry name" value="Peptidase_aspartic_dom_sf"/>
</dbReference>
<proteinExistence type="predicted"/>
<dbReference type="Gene3D" id="4.10.60.10">
    <property type="entry name" value="Zinc finger, CCHC-type"/>
    <property type="match status" value="1"/>
</dbReference>
<dbReference type="SUPFAM" id="SSF57756">
    <property type="entry name" value="Retrovirus zinc finger-like domains"/>
    <property type="match status" value="1"/>
</dbReference>
<feature type="domain" description="CCHC-type" evidence="3">
    <location>
        <begin position="163"/>
        <end position="178"/>
    </location>
</feature>
<dbReference type="SUPFAM" id="SSF50630">
    <property type="entry name" value="Acid proteases"/>
    <property type="match status" value="1"/>
</dbReference>
<dbReference type="SMART" id="SM00343">
    <property type="entry name" value="ZnF_C2HC"/>
    <property type="match status" value="1"/>
</dbReference>
<feature type="region of interest" description="Disordered" evidence="2">
    <location>
        <begin position="185"/>
        <end position="231"/>
    </location>
</feature>
<name>A0A484MZD8_9ASTE</name>
<gene>
    <name evidence="4" type="ORF">CCAM_LOCUS35988</name>
</gene>
<organism evidence="4 5">
    <name type="scientific">Cuscuta campestris</name>
    <dbReference type="NCBI Taxonomy" id="132261"/>
    <lineage>
        <taxon>Eukaryota</taxon>
        <taxon>Viridiplantae</taxon>
        <taxon>Streptophyta</taxon>
        <taxon>Embryophyta</taxon>
        <taxon>Tracheophyta</taxon>
        <taxon>Spermatophyta</taxon>
        <taxon>Magnoliopsida</taxon>
        <taxon>eudicotyledons</taxon>
        <taxon>Gunneridae</taxon>
        <taxon>Pentapetalae</taxon>
        <taxon>asterids</taxon>
        <taxon>lamiids</taxon>
        <taxon>Solanales</taxon>
        <taxon>Convolvulaceae</taxon>
        <taxon>Cuscuteae</taxon>
        <taxon>Cuscuta</taxon>
        <taxon>Cuscuta subgen. Grammica</taxon>
        <taxon>Cuscuta sect. Cleistogrammica</taxon>
    </lineage>
</organism>
<dbReference type="Gene3D" id="2.40.70.10">
    <property type="entry name" value="Acid Proteases"/>
    <property type="match status" value="1"/>
</dbReference>
<keyword evidence="1" id="KW-0863">Zinc-finger</keyword>
<dbReference type="AlphaFoldDB" id="A0A484MZD8"/>
<dbReference type="PANTHER" id="PTHR15503:SF45">
    <property type="entry name" value="RNA-DIRECTED DNA POLYMERASE HOMOLOG"/>
    <property type="match status" value="1"/>
</dbReference>
<dbReference type="OrthoDB" id="1751327at2759"/>
<dbReference type="Proteomes" id="UP000595140">
    <property type="component" value="Unassembled WGS sequence"/>
</dbReference>
<dbReference type="InterPro" id="IPR001878">
    <property type="entry name" value="Znf_CCHC"/>
</dbReference>
<protein>
    <recommendedName>
        <fullName evidence="3">CCHC-type domain-containing protein</fullName>
    </recommendedName>
</protein>
<dbReference type="PANTHER" id="PTHR15503">
    <property type="entry name" value="LDOC1 RELATED"/>
    <property type="match status" value="1"/>
</dbReference>